<protein>
    <recommendedName>
        <fullName evidence="1">peptidylprolyl isomerase</fullName>
        <ecNumber evidence="1">5.2.1.8</ecNumber>
    </recommendedName>
</protein>
<proteinExistence type="predicted"/>
<gene>
    <name evidence="3" type="ORF">Ahy_A06g028146</name>
</gene>
<dbReference type="SUPFAM" id="SSF54534">
    <property type="entry name" value="FKBP-like"/>
    <property type="match status" value="1"/>
</dbReference>
<accession>A0A445CQH8</accession>
<keyword evidence="4" id="KW-1185">Reference proteome</keyword>
<comment type="caution">
    <text evidence="3">The sequence shown here is derived from an EMBL/GenBank/DDBJ whole genome shotgun (WGS) entry which is preliminary data.</text>
</comment>
<keyword evidence="1" id="KW-0413">Isomerase</keyword>
<reference evidence="3 4" key="1">
    <citation type="submission" date="2019-01" db="EMBL/GenBank/DDBJ databases">
        <title>Sequencing of cultivated peanut Arachis hypogaea provides insights into genome evolution and oil improvement.</title>
        <authorList>
            <person name="Chen X."/>
        </authorList>
    </citation>
    <scope>NUCLEOTIDE SEQUENCE [LARGE SCALE GENOMIC DNA]</scope>
    <source>
        <strain evidence="4">cv. Fuhuasheng</strain>
        <tissue evidence="3">Leaves</tissue>
    </source>
</reference>
<evidence type="ECO:0000256" key="1">
    <source>
        <dbReference type="PROSITE-ProRule" id="PRU00277"/>
    </source>
</evidence>
<dbReference type="Proteomes" id="UP000289738">
    <property type="component" value="Chromosome A06"/>
</dbReference>
<dbReference type="Gene3D" id="3.10.50.40">
    <property type="match status" value="1"/>
</dbReference>
<sequence>MHYVGTLEDGTKFDSSRDKDQPIKFTLSQDYAAFTWLPQPQPHTNFKPHSSNISLEMEYSVDLIVLEGGPSKR</sequence>
<dbReference type="InterPro" id="IPR001179">
    <property type="entry name" value="PPIase_FKBP_dom"/>
</dbReference>
<name>A0A445CQH8_ARAHY</name>
<dbReference type="EC" id="5.2.1.8" evidence="1"/>
<dbReference type="EMBL" id="SDMP01000006">
    <property type="protein sequence ID" value="RYR53158.1"/>
    <property type="molecule type" value="Genomic_DNA"/>
</dbReference>
<evidence type="ECO:0000313" key="3">
    <source>
        <dbReference type="EMBL" id="RYR53158.1"/>
    </source>
</evidence>
<evidence type="ECO:0000259" key="2">
    <source>
        <dbReference type="PROSITE" id="PS50059"/>
    </source>
</evidence>
<dbReference type="Pfam" id="PF00254">
    <property type="entry name" value="FKBP_C"/>
    <property type="match status" value="1"/>
</dbReference>
<feature type="domain" description="PPIase FKBP-type" evidence="2">
    <location>
        <begin position="1"/>
        <end position="29"/>
    </location>
</feature>
<evidence type="ECO:0000313" key="4">
    <source>
        <dbReference type="Proteomes" id="UP000289738"/>
    </source>
</evidence>
<dbReference type="PROSITE" id="PS50059">
    <property type="entry name" value="FKBP_PPIASE"/>
    <property type="match status" value="1"/>
</dbReference>
<dbReference type="GO" id="GO:0003755">
    <property type="term" value="F:peptidyl-prolyl cis-trans isomerase activity"/>
    <property type="evidence" value="ECO:0007669"/>
    <property type="project" value="UniProtKB-KW"/>
</dbReference>
<dbReference type="InterPro" id="IPR046357">
    <property type="entry name" value="PPIase_dom_sf"/>
</dbReference>
<dbReference type="STRING" id="3818.A0A445CQH8"/>
<comment type="catalytic activity">
    <reaction evidence="1">
        <text>[protein]-peptidylproline (omega=180) = [protein]-peptidylproline (omega=0)</text>
        <dbReference type="Rhea" id="RHEA:16237"/>
        <dbReference type="Rhea" id="RHEA-COMP:10747"/>
        <dbReference type="Rhea" id="RHEA-COMP:10748"/>
        <dbReference type="ChEBI" id="CHEBI:83833"/>
        <dbReference type="ChEBI" id="CHEBI:83834"/>
        <dbReference type="EC" id="5.2.1.8"/>
    </reaction>
</comment>
<organism evidence="3 4">
    <name type="scientific">Arachis hypogaea</name>
    <name type="common">Peanut</name>
    <dbReference type="NCBI Taxonomy" id="3818"/>
    <lineage>
        <taxon>Eukaryota</taxon>
        <taxon>Viridiplantae</taxon>
        <taxon>Streptophyta</taxon>
        <taxon>Embryophyta</taxon>
        <taxon>Tracheophyta</taxon>
        <taxon>Spermatophyta</taxon>
        <taxon>Magnoliopsida</taxon>
        <taxon>eudicotyledons</taxon>
        <taxon>Gunneridae</taxon>
        <taxon>Pentapetalae</taxon>
        <taxon>rosids</taxon>
        <taxon>fabids</taxon>
        <taxon>Fabales</taxon>
        <taxon>Fabaceae</taxon>
        <taxon>Papilionoideae</taxon>
        <taxon>50 kb inversion clade</taxon>
        <taxon>dalbergioids sensu lato</taxon>
        <taxon>Dalbergieae</taxon>
        <taxon>Pterocarpus clade</taxon>
        <taxon>Arachis</taxon>
    </lineage>
</organism>
<dbReference type="AlphaFoldDB" id="A0A445CQH8"/>
<keyword evidence="1" id="KW-0697">Rotamase</keyword>